<evidence type="ECO:0000256" key="1">
    <source>
        <dbReference type="SAM" id="MobiDB-lite"/>
    </source>
</evidence>
<dbReference type="Pfam" id="PF10022">
    <property type="entry name" value="DUF2264"/>
    <property type="match status" value="1"/>
</dbReference>
<reference evidence="4" key="1">
    <citation type="submission" date="2016-10" db="EMBL/GenBank/DDBJ databases">
        <authorList>
            <person name="Varghese N."/>
            <person name="Submissions S."/>
        </authorList>
    </citation>
    <scope>NUCLEOTIDE SEQUENCE [LARGE SCALE GENOMIC DNA]</scope>
    <source>
        <strain evidence="4">DSM 21368</strain>
    </source>
</reference>
<keyword evidence="4" id="KW-1185">Reference proteome</keyword>
<organism evidence="3 4">
    <name type="scientific">Ruania alba</name>
    <dbReference type="NCBI Taxonomy" id="648782"/>
    <lineage>
        <taxon>Bacteria</taxon>
        <taxon>Bacillati</taxon>
        <taxon>Actinomycetota</taxon>
        <taxon>Actinomycetes</taxon>
        <taxon>Micrococcales</taxon>
        <taxon>Ruaniaceae</taxon>
        <taxon>Ruania</taxon>
    </lineage>
</organism>
<name>A0A1H5M179_9MICO</name>
<gene>
    <name evidence="3" type="ORF">SAMN04488554_3095</name>
</gene>
<dbReference type="PANTHER" id="PTHR35339">
    <property type="entry name" value="LINALOOL DEHYDRATASE_ISOMERASE DOMAIN-CONTAINING PROTEIN"/>
    <property type="match status" value="1"/>
</dbReference>
<evidence type="ECO:0000313" key="4">
    <source>
        <dbReference type="Proteomes" id="UP000199220"/>
    </source>
</evidence>
<evidence type="ECO:0000259" key="2">
    <source>
        <dbReference type="Pfam" id="PF10022"/>
    </source>
</evidence>
<evidence type="ECO:0000313" key="3">
    <source>
        <dbReference type="EMBL" id="SEE83079.1"/>
    </source>
</evidence>
<protein>
    <recommendedName>
        <fullName evidence="2">DUF2264 domain-containing protein</fullName>
    </recommendedName>
</protein>
<proteinExistence type="predicted"/>
<feature type="domain" description="DUF2264" evidence="2">
    <location>
        <begin position="35"/>
        <end position="381"/>
    </location>
</feature>
<dbReference type="Proteomes" id="UP000199220">
    <property type="component" value="Unassembled WGS sequence"/>
</dbReference>
<feature type="compositionally biased region" description="Basic and acidic residues" evidence="1">
    <location>
        <begin position="675"/>
        <end position="685"/>
    </location>
</feature>
<dbReference type="EMBL" id="FNTX01000002">
    <property type="protein sequence ID" value="SEE83079.1"/>
    <property type="molecule type" value="Genomic_DNA"/>
</dbReference>
<accession>A0A1H5M179</accession>
<dbReference type="PANTHER" id="PTHR35339:SF4">
    <property type="entry name" value="LINALOOL DEHYDRATASE_ISOMERASE DOMAIN-CONTAINING PROTEIN"/>
    <property type="match status" value="1"/>
</dbReference>
<dbReference type="STRING" id="648782.SAMN04488554_3095"/>
<dbReference type="InterPro" id="IPR016624">
    <property type="entry name" value="UCP014753"/>
</dbReference>
<sequence>MNRRHDTALGHARVPDISGVSRDMSEEGRTRVRGREDLATFADQLLAAVEPYRSPAGSLITLPGTPGGYGTAVDGLEGFARTFLLAGFRVAGERGADPHHLLERYARGFAAGTDPHSAERWVRPTEHPQAKVEAASLALILDLTRPWLWDGLAPQVQEQIVDYLAEVVGDDTYPRCNWLWFRVTVETFLRSVDGPHRLEDIRADLALHDAFYSRDGWYRDGDERSYDHYVGWAMHLFPTLWARMSGAADLAAPRAEQDRERLDQFLSDTVHLVGTDGSPLIQGRSLIYRFAAAAPYWVGALAEVPSVSLGRLRRAALGVVDHFAGHGVPNERGLLDLGWHGPWRSLAQSYSGTGSPYWASKGMLGLALPADHPVWSAPEEDLPHESGDVVRTIAAPGWAVSGTAADGVVRVSNHGTDHALAGSSGGDSPFYARLGYSTATFPLLDAASWQAPVDQSVVLVDASGRRSHRSGMDTLAVEATGAAAVAASRARAHWLRPAEKQQLHGSGAQGEATDAGMLTTISVLHGPWEVRLVHLDAPAPEAVALEAGGWALAEDAGVVSEQTEASSAVGVVLSSRTHQAGLHGLTGWTAARTEHRDDASPLGAHTCVGVLSTGPAPGWYALALSLAGIGHLSAPPSVQFDAGQARIGWADGTGTAVILGDPSSNDQNHTPPPIRAHDLKERTTQ</sequence>
<dbReference type="InterPro" id="IPR049349">
    <property type="entry name" value="DUF2264_N"/>
</dbReference>
<feature type="region of interest" description="Disordered" evidence="1">
    <location>
        <begin position="1"/>
        <end position="31"/>
    </location>
</feature>
<dbReference type="AlphaFoldDB" id="A0A1H5M179"/>
<feature type="region of interest" description="Disordered" evidence="1">
    <location>
        <begin position="657"/>
        <end position="685"/>
    </location>
</feature>